<dbReference type="SMART" id="SM00248">
    <property type="entry name" value="ANK"/>
    <property type="match status" value="6"/>
</dbReference>
<dbReference type="InterPro" id="IPR036770">
    <property type="entry name" value="Ankyrin_rpt-contain_sf"/>
</dbReference>
<name>A0AAD7NG31_9AGAR</name>
<evidence type="ECO:0000313" key="4">
    <source>
        <dbReference type="EMBL" id="KAJ7760727.1"/>
    </source>
</evidence>
<comment type="caution">
    <text evidence="4">The sequence shown here is derived from an EMBL/GenBank/DDBJ whole genome shotgun (WGS) entry which is preliminary data.</text>
</comment>
<keyword evidence="1" id="KW-0677">Repeat</keyword>
<dbReference type="Pfam" id="PF13637">
    <property type="entry name" value="Ank_4"/>
    <property type="match status" value="1"/>
</dbReference>
<dbReference type="PROSITE" id="PS50088">
    <property type="entry name" value="ANK_REPEAT"/>
    <property type="match status" value="2"/>
</dbReference>
<keyword evidence="5" id="KW-1185">Reference proteome</keyword>
<dbReference type="Proteomes" id="UP001215280">
    <property type="component" value="Unassembled WGS sequence"/>
</dbReference>
<accession>A0AAD7NG31</accession>
<dbReference type="AlphaFoldDB" id="A0AAD7NG31"/>
<dbReference type="PANTHER" id="PTHR24171">
    <property type="entry name" value="ANKYRIN REPEAT DOMAIN-CONTAINING PROTEIN 39-RELATED"/>
    <property type="match status" value="1"/>
</dbReference>
<dbReference type="SUPFAM" id="SSF48403">
    <property type="entry name" value="Ankyrin repeat"/>
    <property type="match status" value="2"/>
</dbReference>
<reference evidence="4" key="1">
    <citation type="submission" date="2023-03" db="EMBL/GenBank/DDBJ databases">
        <title>Massive genome expansion in bonnet fungi (Mycena s.s.) driven by repeated elements and novel gene families across ecological guilds.</title>
        <authorList>
            <consortium name="Lawrence Berkeley National Laboratory"/>
            <person name="Harder C.B."/>
            <person name="Miyauchi S."/>
            <person name="Viragh M."/>
            <person name="Kuo A."/>
            <person name="Thoen E."/>
            <person name="Andreopoulos B."/>
            <person name="Lu D."/>
            <person name="Skrede I."/>
            <person name="Drula E."/>
            <person name="Henrissat B."/>
            <person name="Morin E."/>
            <person name="Kohler A."/>
            <person name="Barry K."/>
            <person name="LaButti K."/>
            <person name="Morin E."/>
            <person name="Salamov A."/>
            <person name="Lipzen A."/>
            <person name="Mereny Z."/>
            <person name="Hegedus B."/>
            <person name="Baldrian P."/>
            <person name="Stursova M."/>
            <person name="Weitz H."/>
            <person name="Taylor A."/>
            <person name="Grigoriev I.V."/>
            <person name="Nagy L.G."/>
            <person name="Martin F."/>
            <person name="Kauserud H."/>
        </authorList>
    </citation>
    <scope>NUCLEOTIDE SEQUENCE</scope>
    <source>
        <strain evidence="4">CBHHK188m</strain>
    </source>
</reference>
<dbReference type="PROSITE" id="PS50297">
    <property type="entry name" value="ANK_REP_REGION"/>
    <property type="match status" value="1"/>
</dbReference>
<proteinExistence type="predicted"/>
<sequence>MTRRSQPSFDHYGLHHAALTGDDEGVRRALRSGASVNDLDSAGRTAIMCAVAGENWENVDASNASFTTPGHLKAIRTLLGDSQMSLFTLNVPQMAYRGVTPLGMAAWLNMSDVVRVLLEESSEYVSVDGRDVHGATPLMYSARDGRLDVVQLLLRHGACADVGDGNHRTSVQFALAYPQILWLCETALRRHRWLESQSPDRNKLSFNPEAEHLLQIASSALSPSHIFEPPPLSVFSSKTTTRLTKTIIQSVTSCDVAFLHSLLFSPAIPASSQPQLYPMSSPVLVNLPDAKGWSAIHHCAAAEYPSIQILDALYCAGAVPLFTTHEQWTPLHCLAQTVHRLPRDRPELTLSLYQFLAHLVHDLRTPLAARDKQDETCIHIAAERGSCIEVLMLLLDRDTSGAVRELRNARGLTALEVCKPEFRAAFGEQVEDLRSASSLSSYTIRPSTSMASLWDALPGQDHEDAASLLNNVDISASSEQLLANLRLTSPSESHNPTPFHLNLLDNLIREAADISAIVSSHYRTITDEATKDVQVLRKNAAKMQVLLDRAYLDIEQTMHSRGLSPIPARKRFNRESEDSQFTVVSIDALFSPVEVPEGGILWPVYDDREGTGSSERIDKLASPSVEHLKIGLAADDLVKAAVSVQPEEKAGKPESAKSIKKQSGTTKLKAWMLRKLLSVEPHADDSLPPVKRPVSARRPKLEVTLEQQVDNAKVVAVPPPMTPAVDLDLSAEDWMDGLLRTSYSALQAASRDLDLVRECIASAEHFITIVERSTARTERVVNRALKKRETAISNLRLTSNVSSGDDFFVRPGQISQKSSIASLSSMYSARSSCVSLAATLTEQEDDDTRLVRRLLLRKIDTSASGVQEQLEKGVNWLHTVKEVVHGAKKRAYI</sequence>
<feature type="repeat" description="ANK" evidence="3">
    <location>
        <begin position="97"/>
        <end position="129"/>
    </location>
</feature>
<keyword evidence="2 3" id="KW-0040">ANK repeat</keyword>
<evidence type="ECO:0000256" key="2">
    <source>
        <dbReference type="ARBA" id="ARBA00023043"/>
    </source>
</evidence>
<organism evidence="4 5">
    <name type="scientific">Mycena maculata</name>
    <dbReference type="NCBI Taxonomy" id="230809"/>
    <lineage>
        <taxon>Eukaryota</taxon>
        <taxon>Fungi</taxon>
        <taxon>Dikarya</taxon>
        <taxon>Basidiomycota</taxon>
        <taxon>Agaricomycotina</taxon>
        <taxon>Agaricomycetes</taxon>
        <taxon>Agaricomycetidae</taxon>
        <taxon>Agaricales</taxon>
        <taxon>Marasmiineae</taxon>
        <taxon>Mycenaceae</taxon>
        <taxon>Mycena</taxon>
    </lineage>
</organism>
<dbReference type="Gene3D" id="1.25.40.20">
    <property type="entry name" value="Ankyrin repeat-containing domain"/>
    <property type="match status" value="2"/>
</dbReference>
<evidence type="ECO:0000256" key="3">
    <source>
        <dbReference type="PROSITE-ProRule" id="PRU00023"/>
    </source>
</evidence>
<evidence type="ECO:0000313" key="5">
    <source>
        <dbReference type="Proteomes" id="UP001215280"/>
    </source>
</evidence>
<evidence type="ECO:0008006" key="6">
    <source>
        <dbReference type="Google" id="ProtNLM"/>
    </source>
</evidence>
<dbReference type="EMBL" id="JARJLG010000048">
    <property type="protein sequence ID" value="KAJ7760727.1"/>
    <property type="molecule type" value="Genomic_DNA"/>
</dbReference>
<gene>
    <name evidence="4" type="ORF">DFH07DRAFT_430276</name>
</gene>
<protein>
    <recommendedName>
        <fullName evidence="6">Ankyrin</fullName>
    </recommendedName>
</protein>
<evidence type="ECO:0000256" key="1">
    <source>
        <dbReference type="ARBA" id="ARBA00022737"/>
    </source>
</evidence>
<feature type="repeat" description="ANK" evidence="3">
    <location>
        <begin position="133"/>
        <end position="165"/>
    </location>
</feature>
<dbReference type="Pfam" id="PF12796">
    <property type="entry name" value="Ank_2"/>
    <property type="match status" value="1"/>
</dbReference>
<dbReference type="PANTHER" id="PTHR24171:SF9">
    <property type="entry name" value="ANKYRIN REPEAT DOMAIN-CONTAINING PROTEIN 39"/>
    <property type="match status" value="1"/>
</dbReference>
<dbReference type="InterPro" id="IPR002110">
    <property type="entry name" value="Ankyrin_rpt"/>
</dbReference>